<dbReference type="PROSITE" id="PS00092">
    <property type="entry name" value="N6_MTASE"/>
    <property type="match status" value="1"/>
</dbReference>
<dbReference type="PIRSF" id="PIRSF037565">
    <property type="entry name" value="RRNA_m2G_Mtase_RsmD_prd"/>
    <property type="match status" value="1"/>
</dbReference>
<evidence type="ECO:0000259" key="7">
    <source>
        <dbReference type="Pfam" id="PF05175"/>
    </source>
</evidence>
<keyword evidence="10" id="KW-1185">Reference proteome</keyword>
<keyword evidence="3 6" id="KW-0489">Methyltransferase</keyword>
<evidence type="ECO:0000256" key="4">
    <source>
        <dbReference type="ARBA" id="ARBA00022679"/>
    </source>
</evidence>
<dbReference type="SUPFAM" id="SSF53335">
    <property type="entry name" value="S-adenosyl-L-methionine-dependent methyltransferases"/>
    <property type="match status" value="1"/>
</dbReference>
<gene>
    <name evidence="6" type="primary">rlmG</name>
    <name evidence="9" type="ORF">KHX94_14910</name>
</gene>
<dbReference type="Proteomes" id="UP000676428">
    <property type="component" value="Chromosome"/>
</dbReference>
<evidence type="ECO:0000256" key="1">
    <source>
        <dbReference type="ARBA" id="ARBA00022490"/>
    </source>
</evidence>
<comment type="function">
    <text evidence="6">Specifically methylates the guanine in position 1835 (m2G1835) of 23S rRNA.</text>
</comment>
<dbReference type="Pfam" id="PF05175">
    <property type="entry name" value="MTS"/>
    <property type="match status" value="1"/>
</dbReference>
<dbReference type="InterPro" id="IPR058679">
    <property type="entry name" value="RlmG_N"/>
</dbReference>
<comment type="subcellular location">
    <subcellularLocation>
        <location evidence="6">Cytoplasm</location>
    </subcellularLocation>
</comment>
<evidence type="ECO:0000256" key="2">
    <source>
        <dbReference type="ARBA" id="ARBA00022552"/>
    </source>
</evidence>
<keyword evidence="5 6" id="KW-0949">S-adenosyl-L-methionine</keyword>
<dbReference type="HAMAP" id="MF_01859">
    <property type="entry name" value="23SrRNA_methyltr_G"/>
    <property type="match status" value="1"/>
</dbReference>
<dbReference type="InterPro" id="IPR046977">
    <property type="entry name" value="RsmC/RlmG"/>
</dbReference>
<dbReference type="EMBL" id="CP074572">
    <property type="protein sequence ID" value="QVK22582.1"/>
    <property type="molecule type" value="Genomic_DNA"/>
</dbReference>
<accession>A0ABX8DFL3</accession>
<organism evidence="9 10">
    <name type="scientific">Shewanella dokdonensis</name>
    <dbReference type="NCBI Taxonomy" id="712036"/>
    <lineage>
        <taxon>Bacteria</taxon>
        <taxon>Pseudomonadati</taxon>
        <taxon>Pseudomonadota</taxon>
        <taxon>Gammaproteobacteria</taxon>
        <taxon>Alteromonadales</taxon>
        <taxon>Shewanellaceae</taxon>
        <taxon>Shewanella</taxon>
    </lineage>
</organism>
<sequence>MTQFAFGNHVLELHRYPSAQQTNLQAWDAADEYLLQVLEEKTILGNVQVINDSFGALLCALKAIHPQLCCFWVSDAATSHFGAQQNLNLNQLTTTDIHWCQQPSADASSVQLTLMKLPKNLNYFAWQLTQLSGLLPAGSELLIGAKAKSINASLLQLIAQHFGPASASLAWKKTRVISATADGHIRPEPQVEQWAVPEYRLQLSNLSNVFAASKLDIGARLMLQHLPQGEFHDVIDLGCGNGILGLRAAQLYPSADIHFVDDSAQAITSAKQNWQQNTGNDTQGHFYWDDCLSHLPADIEADLILCNPPFHQGEAITDHIAWQMFVDARRRLQAAGKLQVVGNRHLGYHTKLKRLFGNCHTVASNQKFVVLQAIK</sequence>
<evidence type="ECO:0000256" key="3">
    <source>
        <dbReference type="ARBA" id="ARBA00022603"/>
    </source>
</evidence>
<feature type="domain" description="RlmG N-terminal" evidence="8">
    <location>
        <begin position="1"/>
        <end position="182"/>
    </location>
</feature>
<comment type="similarity">
    <text evidence="6">Belongs to the methyltransferase superfamily. RlmG family.</text>
</comment>
<dbReference type="CDD" id="cd02440">
    <property type="entry name" value="AdoMet_MTases"/>
    <property type="match status" value="1"/>
</dbReference>
<name>A0ABX8DFL3_9GAMM</name>
<dbReference type="GO" id="GO:0008168">
    <property type="term" value="F:methyltransferase activity"/>
    <property type="evidence" value="ECO:0007669"/>
    <property type="project" value="UniProtKB-KW"/>
</dbReference>
<dbReference type="GO" id="GO:0032259">
    <property type="term" value="P:methylation"/>
    <property type="evidence" value="ECO:0007669"/>
    <property type="project" value="UniProtKB-KW"/>
</dbReference>
<protein>
    <recommendedName>
        <fullName evidence="6">Ribosomal RNA large subunit methyltransferase G</fullName>
        <ecNumber evidence="6">2.1.1.174</ecNumber>
    </recommendedName>
    <alternativeName>
        <fullName evidence="6">23S rRNA m2G1835 methyltransferase</fullName>
    </alternativeName>
    <alternativeName>
        <fullName evidence="6">rRNA (guanine-N(2)-)-methyltransferase RlmG</fullName>
    </alternativeName>
</protein>
<evidence type="ECO:0000256" key="5">
    <source>
        <dbReference type="ARBA" id="ARBA00022691"/>
    </source>
</evidence>
<dbReference type="InterPro" id="IPR007848">
    <property type="entry name" value="Small_mtfrase_dom"/>
</dbReference>
<proteinExistence type="inferred from homology"/>
<evidence type="ECO:0000313" key="9">
    <source>
        <dbReference type="EMBL" id="QVK22582.1"/>
    </source>
</evidence>
<comment type="catalytic activity">
    <reaction evidence="6">
        <text>guanosine(1835) in 23S rRNA + S-adenosyl-L-methionine = N(2)-methylguanosine(1835) in 23S rRNA + S-adenosyl-L-homocysteine + H(+)</text>
        <dbReference type="Rhea" id="RHEA:42744"/>
        <dbReference type="Rhea" id="RHEA-COMP:10217"/>
        <dbReference type="Rhea" id="RHEA-COMP:10218"/>
        <dbReference type="ChEBI" id="CHEBI:15378"/>
        <dbReference type="ChEBI" id="CHEBI:57856"/>
        <dbReference type="ChEBI" id="CHEBI:59789"/>
        <dbReference type="ChEBI" id="CHEBI:74269"/>
        <dbReference type="ChEBI" id="CHEBI:74481"/>
        <dbReference type="EC" id="2.1.1.174"/>
    </reaction>
</comment>
<dbReference type="Gene3D" id="3.40.50.150">
    <property type="entry name" value="Vaccinia Virus protein VP39"/>
    <property type="match status" value="2"/>
</dbReference>
<dbReference type="InterPro" id="IPR029063">
    <property type="entry name" value="SAM-dependent_MTases_sf"/>
</dbReference>
<evidence type="ECO:0000259" key="8">
    <source>
        <dbReference type="Pfam" id="PF26049"/>
    </source>
</evidence>
<keyword evidence="4 6" id="KW-0808">Transferase</keyword>
<reference evidence="9 10" key="1">
    <citation type="journal article" date="2012" name="Int. J. Syst. Evol. Microbiol.">
        <title>Shewanella dokdonensis sp. nov., isolated from seawater.</title>
        <authorList>
            <person name="Sung H.R."/>
            <person name="Yoon J.H."/>
            <person name="Ghim S.Y."/>
        </authorList>
    </citation>
    <scope>NUCLEOTIDE SEQUENCE [LARGE SCALE GENOMIC DNA]</scope>
    <source>
        <strain evidence="9 10">DSM 23626</strain>
    </source>
</reference>
<evidence type="ECO:0000256" key="6">
    <source>
        <dbReference type="HAMAP-Rule" id="MF_01859"/>
    </source>
</evidence>
<dbReference type="PANTHER" id="PTHR47816">
    <property type="entry name" value="RIBOSOMAL RNA SMALL SUBUNIT METHYLTRANSFERASE C"/>
    <property type="match status" value="1"/>
</dbReference>
<feature type="domain" description="Methyltransferase small" evidence="7">
    <location>
        <begin position="201"/>
        <end position="372"/>
    </location>
</feature>
<dbReference type="EC" id="2.1.1.174" evidence="6"/>
<evidence type="ECO:0000313" key="10">
    <source>
        <dbReference type="Proteomes" id="UP000676428"/>
    </source>
</evidence>
<dbReference type="InterPro" id="IPR002052">
    <property type="entry name" value="DNA_methylase_N6_adenine_CS"/>
</dbReference>
<dbReference type="PANTHER" id="PTHR47816:SF5">
    <property type="entry name" value="RIBOSOMAL RNA LARGE SUBUNIT METHYLTRANSFERASE G"/>
    <property type="match status" value="1"/>
</dbReference>
<keyword evidence="2 6" id="KW-0698">rRNA processing</keyword>
<dbReference type="InterPro" id="IPR017237">
    <property type="entry name" value="RLMG"/>
</dbReference>
<keyword evidence="1 6" id="KW-0963">Cytoplasm</keyword>
<dbReference type="Pfam" id="PF26049">
    <property type="entry name" value="RLMG_N"/>
    <property type="match status" value="1"/>
</dbReference>